<accession>X1UR37</accession>
<dbReference type="AlphaFoldDB" id="X1UR37"/>
<proteinExistence type="predicted"/>
<feature type="non-terminal residue" evidence="1">
    <location>
        <position position="192"/>
    </location>
</feature>
<sequence length="192" mass="21668">MGDFSKIKDAVRKLVSNLYSTLDSLDYKTLSSGRALSYLEYLKGNYADEQTLVDPVFFPKFAEKILGFKIGSSIIPKKSVEASGEHPDFVPSDLHLHPFVFETKGTDSKDLTIHFPQVQDYIQTSSTEYGIILNLGELIVIPKGSDEPVGSFSFSFEKLYRDYETHPDTIDTQPNTKRFLNFANKFCCQELG</sequence>
<reference evidence="1" key="1">
    <citation type="journal article" date="2014" name="Front. Microbiol.">
        <title>High frequency of phylogenetically diverse reductive dehalogenase-homologous genes in deep subseafloor sedimentary metagenomes.</title>
        <authorList>
            <person name="Kawai M."/>
            <person name="Futagami T."/>
            <person name="Toyoda A."/>
            <person name="Takaki Y."/>
            <person name="Nishi S."/>
            <person name="Hori S."/>
            <person name="Arai W."/>
            <person name="Tsubouchi T."/>
            <person name="Morono Y."/>
            <person name="Uchiyama I."/>
            <person name="Ito T."/>
            <person name="Fujiyama A."/>
            <person name="Inagaki F."/>
            <person name="Takami H."/>
        </authorList>
    </citation>
    <scope>NUCLEOTIDE SEQUENCE</scope>
    <source>
        <strain evidence="1">Expedition CK06-06</strain>
    </source>
</reference>
<protein>
    <recommendedName>
        <fullName evidence="2">Type I restriction enzyme R protein N-terminal domain-containing protein</fullName>
    </recommendedName>
</protein>
<organism evidence="1">
    <name type="scientific">marine sediment metagenome</name>
    <dbReference type="NCBI Taxonomy" id="412755"/>
    <lineage>
        <taxon>unclassified sequences</taxon>
        <taxon>metagenomes</taxon>
        <taxon>ecological metagenomes</taxon>
    </lineage>
</organism>
<dbReference type="EMBL" id="BARW01027809">
    <property type="protein sequence ID" value="GAJ06052.1"/>
    <property type="molecule type" value="Genomic_DNA"/>
</dbReference>
<comment type="caution">
    <text evidence="1">The sequence shown here is derived from an EMBL/GenBank/DDBJ whole genome shotgun (WGS) entry which is preliminary data.</text>
</comment>
<gene>
    <name evidence="1" type="ORF">S12H4_45046</name>
</gene>
<evidence type="ECO:0000313" key="1">
    <source>
        <dbReference type="EMBL" id="GAJ06052.1"/>
    </source>
</evidence>
<evidence type="ECO:0008006" key="2">
    <source>
        <dbReference type="Google" id="ProtNLM"/>
    </source>
</evidence>
<name>X1UR37_9ZZZZ</name>